<dbReference type="InterPro" id="IPR023584">
    <property type="entry name" value="Ribosome_recyc_fac_dom"/>
</dbReference>
<dbReference type="Pfam" id="PF01765">
    <property type="entry name" value="RRF"/>
    <property type="match status" value="1"/>
</dbReference>
<organism evidence="9 10">
    <name type="scientific">Desulfomonile tiedjei</name>
    <dbReference type="NCBI Taxonomy" id="2358"/>
    <lineage>
        <taxon>Bacteria</taxon>
        <taxon>Pseudomonadati</taxon>
        <taxon>Thermodesulfobacteriota</taxon>
        <taxon>Desulfomonilia</taxon>
        <taxon>Desulfomonilales</taxon>
        <taxon>Desulfomonilaceae</taxon>
        <taxon>Desulfomonile</taxon>
    </lineage>
</organism>
<comment type="subcellular location">
    <subcellularLocation>
        <location evidence="1 6">Cytoplasm</location>
    </subcellularLocation>
</comment>
<evidence type="ECO:0000256" key="7">
    <source>
        <dbReference type="SAM" id="Coils"/>
    </source>
</evidence>
<feature type="domain" description="Ribosome recycling factor" evidence="8">
    <location>
        <begin position="20"/>
        <end position="183"/>
    </location>
</feature>
<evidence type="ECO:0000256" key="4">
    <source>
        <dbReference type="ARBA" id="ARBA00022917"/>
    </source>
</evidence>
<proteinExistence type="inferred from homology"/>
<dbReference type="PANTHER" id="PTHR20982:SF3">
    <property type="entry name" value="MITOCHONDRIAL RIBOSOME RECYCLING FACTOR PSEUDO 1"/>
    <property type="match status" value="1"/>
</dbReference>
<evidence type="ECO:0000256" key="2">
    <source>
        <dbReference type="ARBA" id="ARBA00005912"/>
    </source>
</evidence>
<dbReference type="FunFam" id="3.30.1360.40:FF:000001">
    <property type="entry name" value="Ribosome-recycling factor"/>
    <property type="match status" value="1"/>
</dbReference>
<keyword evidence="4 6" id="KW-0648">Protein biosynthesis</keyword>
<dbReference type="CDD" id="cd00520">
    <property type="entry name" value="RRF"/>
    <property type="match status" value="1"/>
</dbReference>
<evidence type="ECO:0000259" key="8">
    <source>
        <dbReference type="Pfam" id="PF01765"/>
    </source>
</evidence>
<dbReference type="GO" id="GO:0006415">
    <property type="term" value="P:translational termination"/>
    <property type="evidence" value="ECO:0007669"/>
    <property type="project" value="UniProtKB-UniRule"/>
</dbReference>
<comment type="similarity">
    <text evidence="2 6">Belongs to the RRF family.</text>
</comment>
<reference evidence="9" key="1">
    <citation type="submission" date="2020-07" db="EMBL/GenBank/DDBJ databases">
        <title>Huge and variable diversity of episymbiotic CPR bacteria and DPANN archaea in groundwater ecosystems.</title>
        <authorList>
            <person name="He C.Y."/>
            <person name="Keren R."/>
            <person name="Whittaker M."/>
            <person name="Farag I.F."/>
            <person name="Doudna J."/>
            <person name="Cate J.H.D."/>
            <person name="Banfield J.F."/>
        </authorList>
    </citation>
    <scope>NUCLEOTIDE SEQUENCE</scope>
    <source>
        <strain evidence="9">NC_groundwater_1664_Pr3_B-0.1um_52_9</strain>
    </source>
</reference>
<dbReference type="HAMAP" id="MF_00040">
    <property type="entry name" value="RRF"/>
    <property type="match status" value="1"/>
</dbReference>
<dbReference type="GO" id="GO:0043023">
    <property type="term" value="F:ribosomal large subunit binding"/>
    <property type="evidence" value="ECO:0007669"/>
    <property type="project" value="TreeGrafter"/>
</dbReference>
<protein>
    <recommendedName>
        <fullName evidence="6">Ribosome-recycling factor</fullName>
        <shortName evidence="6">RRF</shortName>
    </recommendedName>
    <alternativeName>
        <fullName evidence="6">Ribosome-releasing factor</fullName>
    </alternativeName>
</protein>
<gene>
    <name evidence="6 9" type="primary">frr</name>
    <name evidence="9" type="ORF">HY912_00090</name>
</gene>
<dbReference type="SUPFAM" id="SSF55194">
    <property type="entry name" value="Ribosome recycling factor, RRF"/>
    <property type="match status" value="1"/>
</dbReference>
<evidence type="ECO:0000256" key="5">
    <source>
        <dbReference type="ARBA" id="ARBA00025050"/>
    </source>
</evidence>
<dbReference type="InterPro" id="IPR036191">
    <property type="entry name" value="RRF_sf"/>
</dbReference>
<dbReference type="Proteomes" id="UP000807825">
    <property type="component" value="Unassembled WGS sequence"/>
</dbReference>
<evidence type="ECO:0000313" key="10">
    <source>
        <dbReference type="Proteomes" id="UP000807825"/>
    </source>
</evidence>
<dbReference type="InterPro" id="IPR002661">
    <property type="entry name" value="Ribosome_recyc_fac"/>
</dbReference>
<comment type="function">
    <text evidence="5 6">Responsible for the release of ribosomes from messenger RNA at the termination of protein biosynthesis. May increase the efficiency of translation by recycling ribosomes from one round of translation to another.</text>
</comment>
<dbReference type="Gene3D" id="3.30.1360.40">
    <property type="match status" value="1"/>
</dbReference>
<dbReference type="Gene3D" id="1.10.132.20">
    <property type="entry name" value="Ribosome-recycling factor"/>
    <property type="match status" value="1"/>
</dbReference>
<dbReference type="FunFam" id="1.10.132.20:FF:000001">
    <property type="entry name" value="Ribosome-recycling factor"/>
    <property type="match status" value="1"/>
</dbReference>
<dbReference type="NCBIfam" id="TIGR00496">
    <property type="entry name" value="frr"/>
    <property type="match status" value="1"/>
</dbReference>
<comment type="caution">
    <text evidence="9">The sequence shown here is derived from an EMBL/GenBank/DDBJ whole genome shotgun (WGS) entry which is preliminary data.</text>
</comment>
<evidence type="ECO:0000256" key="3">
    <source>
        <dbReference type="ARBA" id="ARBA00022490"/>
    </source>
</evidence>
<accession>A0A9D6V219</accession>
<keyword evidence="7" id="KW-0175">Coiled coil</keyword>
<evidence type="ECO:0000313" key="9">
    <source>
        <dbReference type="EMBL" id="MBI5247867.1"/>
    </source>
</evidence>
<sequence>MIDDIIREMKAGMDKSVDSFQKDLRRIRTGRASLALLDGIMVDYYGSATPINQLATLSIPEARQIVVQPWDSHAVPDIEKAILKSELGLTPSNDGKLVRIVLPPLTAERRKELVKLVKKMGEEYKVQIRNHRRDANEMLKDLKKDKEISEDDMHKGQERVQKNTDEFITRVDKVITEKEAEIMEI</sequence>
<feature type="coiled-coil region" evidence="7">
    <location>
        <begin position="125"/>
        <end position="159"/>
    </location>
</feature>
<dbReference type="AlphaFoldDB" id="A0A9D6V219"/>
<evidence type="ECO:0000256" key="1">
    <source>
        <dbReference type="ARBA" id="ARBA00004496"/>
    </source>
</evidence>
<name>A0A9D6V219_9BACT</name>
<dbReference type="PANTHER" id="PTHR20982">
    <property type="entry name" value="RIBOSOME RECYCLING FACTOR"/>
    <property type="match status" value="1"/>
</dbReference>
<keyword evidence="3 6" id="KW-0963">Cytoplasm</keyword>
<dbReference type="EMBL" id="JACRDE010000004">
    <property type="protein sequence ID" value="MBI5247867.1"/>
    <property type="molecule type" value="Genomic_DNA"/>
</dbReference>
<evidence type="ECO:0000256" key="6">
    <source>
        <dbReference type="HAMAP-Rule" id="MF_00040"/>
    </source>
</evidence>
<dbReference type="GO" id="GO:0005737">
    <property type="term" value="C:cytoplasm"/>
    <property type="evidence" value="ECO:0007669"/>
    <property type="project" value="UniProtKB-SubCell"/>
</dbReference>